<dbReference type="EnsemblPlants" id="Pp3c4_10695V3.3">
    <property type="protein sequence ID" value="PAC:32922591.CDS.1"/>
    <property type="gene ID" value="Pp3c4_10695"/>
</dbReference>
<dbReference type="InParanoid" id="A0A2K1KMX3"/>
<accession>A0A2K1KMX3</accession>
<protein>
    <submittedName>
        <fullName evidence="1 2">Uncharacterized protein</fullName>
    </submittedName>
</protein>
<dbReference type="EnsemblPlants" id="Pp3c4_10695V3.2">
    <property type="protein sequence ID" value="PAC:32922590.CDS.1"/>
    <property type="gene ID" value="Pp3c4_10695"/>
</dbReference>
<dbReference type="Gramene" id="Pp3c4_10695V3.1">
    <property type="protein sequence ID" value="PAC:32922589.CDS.1"/>
    <property type="gene ID" value="Pp3c4_10695"/>
</dbReference>
<keyword evidence="3" id="KW-1185">Reference proteome</keyword>
<dbReference type="Gramene" id="Pp3c4_10695V3.4">
    <property type="protein sequence ID" value="PAC:32922592.CDS.1"/>
    <property type="gene ID" value="Pp3c4_10695"/>
</dbReference>
<dbReference type="EnsemblPlants" id="Pp3c4_10695V3.4">
    <property type="protein sequence ID" value="PAC:32922592.CDS.1"/>
    <property type="gene ID" value="Pp3c4_10695"/>
</dbReference>
<reference evidence="1 3" key="1">
    <citation type="journal article" date="2008" name="Science">
        <title>The Physcomitrella genome reveals evolutionary insights into the conquest of land by plants.</title>
        <authorList>
            <person name="Rensing S."/>
            <person name="Lang D."/>
            <person name="Zimmer A."/>
            <person name="Terry A."/>
            <person name="Salamov A."/>
            <person name="Shapiro H."/>
            <person name="Nishiyama T."/>
            <person name="Perroud P.-F."/>
            <person name="Lindquist E."/>
            <person name="Kamisugi Y."/>
            <person name="Tanahashi T."/>
            <person name="Sakakibara K."/>
            <person name="Fujita T."/>
            <person name="Oishi K."/>
            <person name="Shin-I T."/>
            <person name="Kuroki Y."/>
            <person name="Toyoda A."/>
            <person name="Suzuki Y."/>
            <person name="Hashimoto A."/>
            <person name="Yamaguchi K."/>
            <person name="Sugano A."/>
            <person name="Kohara Y."/>
            <person name="Fujiyama A."/>
            <person name="Anterola A."/>
            <person name="Aoki S."/>
            <person name="Ashton N."/>
            <person name="Barbazuk W.B."/>
            <person name="Barker E."/>
            <person name="Bennetzen J."/>
            <person name="Bezanilla M."/>
            <person name="Blankenship R."/>
            <person name="Cho S.H."/>
            <person name="Dutcher S."/>
            <person name="Estelle M."/>
            <person name="Fawcett J.A."/>
            <person name="Gundlach H."/>
            <person name="Hanada K."/>
            <person name="Heyl A."/>
            <person name="Hicks K.A."/>
            <person name="Hugh J."/>
            <person name="Lohr M."/>
            <person name="Mayer K."/>
            <person name="Melkozernov A."/>
            <person name="Murata T."/>
            <person name="Nelson D."/>
            <person name="Pils B."/>
            <person name="Prigge M."/>
            <person name="Reiss B."/>
            <person name="Renner T."/>
            <person name="Rombauts S."/>
            <person name="Rushton P."/>
            <person name="Sanderfoot A."/>
            <person name="Schween G."/>
            <person name="Shiu S.-H."/>
            <person name="Stueber K."/>
            <person name="Theodoulou F.L."/>
            <person name="Tu H."/>
            <person name="Van de Peer Y."/>
            <person name="Verrier P.J."/>
            <person name="Waters E."/>
            <person name="Wood A."/>
            <person name="Yang L."/>
            <person name="Cove D."/>
            <person name="Cuming A."/>
            <person name="Hasebe M."/>
            <person name="Lucas S."/>
            <person name="Mishler D.B."/>
            <person name="Reski R."/>
            <person name="Grigoriev I."/>
            <person name="Quatrano R.S."/>
            <person name="Boore J.L."/>
        </authorList>
    </citation>
    <scope>NUCLEOTIDE SEQUENCE [LARGE SCALE GENOMIC DNA]</scope>
    <source>
        <strain evidence="2 3">cv. Gransden 2004</strain>
    </source>
</reference>
<name>A0A2K1KMX3_PHYPA</name>
<dbReference type="Gramene" id="Pp3c4_10695V3.5">
    <property type="protein sequence ID" value="PAC:32922593.CDS.1"/>
    <property type="gene ID" value="Pp3c4_10695"/>
</dbReference>
<proteinExistence type="predicted"/>
<dbReference type="EnsemblPlants" id="Pp3c4_10695V3.5">
    <property type="protein sequence ID" value="PAC:32922593.CDS.1"/>
    <property type="gene ID" value="Pp3c4_10695"/>
</dbReference>
<dbReference type="AlphaFoldDB" id="A0A2K1KMX3"/>
<evidence type="ECO:0000313" key="3">
    <source>
        <dbReference type="Proteomes" id="UP000006727"/>
    </source>
</evidence>
<evidence type="ECO:0000313" key="2">
    <source>
        <dbReference type="EnsemblPlants" id="PAC:32922589.CDS.1"/>
    </source>
</evidence>
<dbReference type="Gramene" id="Pp3c4_10695V3.2">
    <property type="protein sequence ID" value="PAC:32922590.CDS.1"/>
    <property type="gene ID" value="Pp3c4_10695"/>
</dbReference>
<gene>
    <name evidence="1" type="ORF">PHYPA_006023</name>
</gene>
<dbReference type="EMBL" id="ABEU02000004">
    <property type="protein sequence ID" value="PNR55129.1"/>
    <property type="molecule type" value="Genomic_DNA"/>
</dbReference>
<dbReference type="Proteomes" id="UP000006727">
    <property type="component" value="Chromosome 4"/>
</dbReference>
<dbReference type="Gramene" id="Pp3c4_10695V3.3">
    <property type="protein sequence ID" value="PAC:32922591.CDS.1"/>
    <property type="gene ID" value="Pp3c4_10695"/>
</dbReference>
<sequence>MIFGVAPFGDSWDLAYIWTSLFDLLRDNTYCYTEHRCLCISESAICIDVAFALVINPTKPTVSQRML</sequence>
<organism evidence="1">
    <name type="scientific">Physcomitrium patens</name>
    <name type="common">Spreading-leaved earth moss</name>
    <name type="synonym">Physcomitrella patens</name>
    <dbReference type="NCBI Taxonomy" id="3218"/>
    <lineage>
        <taxon>Eukaryota</taxon>
        <taxon>Viridiplantae</taxon>
        <taxon>Streptophyta</taxon>
        <taxon>Embryophyta</taxon>
        <taxon>Bryophyta</taxon>
        <taxon>Bryophytina</taxon>
        <taxon>Bryopsida</taxon>
        <taxon>Funariidae</taxon>
        <taxon>Funariales</taxon>
        <taxon>Funariaceae</taxon>
        <taxon>Physcomitrium</taxon>
    </lineage>
</organism>
<evidence type="ECO:0000313" key="1">
    <source>
        <dbReference type="EMBL" id="PNR55129.1"/>
    </source>
</evidence>
<reference evidence="2" key="3">
    <citation type="submission" date="2020-12" db="UniProtKB">
        <authorList>
            <consortium name="EnsemblPlants"/>
        </authorList>
    </citation>
    <scope>IDENTIFICATION</scope>
</reference>
<dbReference type="EnsemblPlants" id="Pp3c4_10695V3.1">
    <property type="protein sequence ID" value="PAC:32922589.CDS.1"/>
    <property type="gene ID" value="Pp3c4_10695"/>
</dbReference>
<reference evidence="1 3" key="2">
    <citation type="journal article" date="2018" name="Plant J.">
        <title>The Physcomitrella patens chromosome-scale assembly reveals moss genome structure and evolution.</title>
        <authorList>
            <person name="Lang D."/>
            <person name="Ullrich K.K."/>
            <person name="Murat F."/>
            <person name="Fuchs J."/>
            <person name="Jenkins J."/>
            <person name="Haas F.B."/>
            <person name="Piednoel M."/>
            <person name="Gundlach H."/>
            <person name="Van Bel M."/>
            <person name="Meyberg R."/>
            <person name="Vives C."/>
            <person name="Morata J."/>
            <person name="Symeonidi A."/>
            <person name="Hiss M."/>
            <person name="Muchero W."/>
            <person name="Kamisugi Y."/>
            <person name="Saleh O."/>
            <person name="Blanc G."/>
            <person name="Decker E.L."/>
            <person name="van Gessel N."/>
            <person name="Grimwood J."/>
            <person name="Hayes R.D."/>
            <person name="Graham S.W."/>
            <person name="Gunter L.E."/>
            <person name="McDaniel S.F."/>
            <person name="Hoernstein S.N.W."/>
            <person name="Larsson A."/>
            <person name="Li F.W."/>
            <person name="Perroud P.F."/>
            <person name="Phillips J."/>
            <person name="Ranjan P."/>
            <person name="Rokshar D.S."/>
            <person name="Rothfels C.J."/>
            <person name="Schneider L."/>
            <person name="Shu S."/>
            <person name="Stevenson D.W."/>
            <person name="Thummler F."/>
            <person name="Tillich M."/>
            <person name="Villarreal Aguilar J.C."/>
            <person name="Widiez T."/>
            <person name="Wong G.K."/>
            <person name="Wymore A."/>
            <person name="Zhang Y."/>
            <person name="Zimmer A.D."/>
            <person name="Quatrano R.S."/>
            <person name="Mayer K.F.X."/>
            <person name="Goodstein D."/>
            <person name="Casacuberta J.M."/>
            <person name="Vandepoele K."/>
            <person name="Reski R."/>
            <person name="Cuming A.C."/>
            <person name="Tuskan G.A."/>
            <person name="Maumus F."/>
            <person name="Salse J."/>
            <person name="Schmutz J."/>
            <person name="Rensing S.A."/>
        </authorList>
    </citation>
    <scope>NUCLEOTIDE SEQUENCE [LARGE SCALE GENOMIC DNA]</scope>
    <source>
        <strain evidence="2 3">cv. Gransden 2004</strain>
    </source>
</reference>